<dbReference type="EMBL" id="CM007647">
    <property type="protein sequence ID" value="ONM06192.1"/>
    <property type="molecule type" value="Genomic_DNA"/>
</dbReference>
<dbReference type="STRING" id="4577.A0A1D6KUE2"/>
<dbReference type="AlphaFoldDB" id="A0A1D6KUE2"/>
<dbReference type="InterPro" id="IPR043129">
    <property type="entry name" value="ATPase_NBD"/>
</dbReference>
<sequence length="134" mass="14811">MLCGGTTSMTGYFIQDENLPSVYLTFFLPQGFEDRFQREANLSASAIFPSLVKVPSLLLLVNPLLTSLAITNLSNVSSSPPEYMSENLARYSAWLGGAILAKVVFPENQHITKGEYDETGRLLCTRSAFRDKLP</sequence>
<evidence type="ECO:0000313" key="1">
    <source>
        <dbReference type="EMBL" id="ONM06187.1"/>
    </source>
</evidence>
<accession>A0A1D6KUE2</accession>
<dbReference type="Gene3D" id="3.30.420.40">
    <property type="match status" value="1"/>
</dbReference>
<dbReference type="eggNOG" id="KOG0676">
    <property type="taxonomic scope" value="Eukaryota"/>
</dbReference>
<dbReference type="PaxDb" id="4577-GRMZM2G094988_P01"/>
<gene>
    <name evidence="1" type="ORF">ZEAMMB73_Zm00001d032843</name>
    <name evidence="2" type="ORF">ZEAMMB73_Zm00001d032847</name>
</gene>
<dbReference type="InParanoid" id="A0A1D6KUE2"/>
<protein>
    <submittedName>
        <fullName evidence="2">Uncharacterized protein</fullName>
    </submittedName>
</protein>
<dbReference type="SUPFAM" id="SSF53067">
    <property type="entry name" value="Actin-like ATPase domain"/>
    <property type="match status" value="1"/>
</dbReference>
<name>A0A1D6KUE2_MAIZE</name>
<reference evidence="2" key="1">
    <citation type="submission" date="2015-12" db="EMBL/GenBank/DDBJ databases">
        <title>Update maize B73 reference genome by single molecule sequencing technologies.</title>
        <authorList>
            <consortium name="Maize Genome Sequencing Project"/>
            <person name="Ware D."/>
        </authorList>
    </citation>
    <scope>NUCLEOTIDE SEQUENCE [LARGE SCALE GENOMIC DNA]</scope>
    <source>
        <tissue evidence="2">Seedling</tissue>
    </source>
</reference>
<dbReference type="EMBL" id="CM007647">
    <property type="protein sequence ID" value="ONM06193.1"/>
    <property type="molecule type" value="Genomic_DNA"/>
</dbReference>
<dbReference type="EMBL" id="CM007647">
    <property type="protein sequence ID" value="ONM06188.1"/>
    <property type="molecule type" value="Genomic_DNA"/>
</dbReference>
<evidence type="ECO:0000313" key="2">
    <source>
        <dbReference type="EMBL" id="ONM06193.1"/>
    </source>
</evidence>
<dbReference type="EMBL" id="CM007647">
    <property type="protein sequence ID" value="ONM06187.1"/>
    <property type="molecule type" value="Genomic_DNA"/>
</dbReference>
<proteinExistence type="predicted"/>
<organism evidence="2">
    <name type="scientific">Zea mays</name>
    <name type="common">Maize</name>
    <dbReference type="NCBI Taxonomy" id="4577"/>
    <lineage>
        <taxon>Eukaryota</taxon>
        <taxon>Viridiplantae</taxon>
        <taxon>Streptophyta</taxon>
        <taxon>Embryophyta</taxon>
        <taxon>Tracheophyta</taxon>
        <taxon>Spermatophyta</taxon>
        <taxon>Magnoliopsida</taxon>
        <taxon>Liliopsida</taxon>
        <taxon>Poales</taxon>
        <taxon>Poaceae</taxon>
        <taxon>PACMAD clade</taxon>
        <taxon>Panicoideae</taxon>
        <taxon>Andropogonodae</taxon>
        <taxon>Andropogoneae</taxon>
        <taxon>Tripsacinae</taxon>
        <taxon>Zea</taxon>
    </lineage>
</organism>